<dbReference type="AlphaFoldDB" id="A0A4U8YPX6"/>
<reference evidence="4 5" key="1">
    <citation type="submission" date="2019-03" db="EMBL/GenBank/DDBJ databases">
        <authorList>
            <person name="Nijsse B."/>
        </authorList>
    </citation>
    <scope>NUCLEOTIDE SEQUENCE [LARGE SCALE GENOMIC DNA]</scope>
    <source>
        <strain evidence="4">Desulfoluna butyratoxydans MSL71</strain>
    </source>
</reference>
<organism evidence="4 5">
    <name type="scientific">Desulfoluna butyratoxydans</name>
    <dbReference type="NCBI Taxonomy" id="231438"/>
    <lineage>
        <taxon>Bacteria</taxon>
        <taxon>Pseudomonadati</taxon>
        <taxon>Thermodesulfobacteriota</taxon>
        <taxon>Desulfobacteria</taxon>
        <taxon>Desulfobacterales</taxon>
        <taxon>Desulfolunaceae</taxon>
        <taxon>Desulfoluna</taxon>
    </lineage>
</organism>
<dbReference type="InterPro" id="IPR003680">
    <property type="entry name" value="Flavodoxin_fold"/>
</dbReference>
<evidence type="ECO:0000259" key="3">
    <source>
        <dbReference type="Pfam" id="PF02525"/>
    </source>
</evidence>
<keyword evidence="5" id="KW-1185">Reference proteome</keyword>
<dbReference type="InterPro" id="IPR051796">
    <property type="entry name" value="ISF_SsuE-like"/>
</dbReference>
<dbReference type="InterPro" id="IPR029039">
    <property type="entry name" value="Flavoprotein-like_sf"/>
</dbReference>
<evidence type="ECO:0000313" key="5">
    <source>
        <dbReference type="Proteomes" id="UP000507962"/>
    </source>
</evidence>
<evidence type="ECO:0000313" key="4">
    <source>
        <dbReference type="EMBL" id="VFQ46305.1"/>
    </source>
</evidence>
<dbReference type="EMBL" id="CAADHO010000008">
    <property type="protein sequence ID" value="VFQ46305.1"/>
    <property type="molecule type" value="Genomic_DNA"/>
</dbReference>
<sequence>MKIVCLTGSPRYRGNSASIAKRFMETATNRGAHTITHALNKLTYKGCQACMGCKTTSDACVLDDDLRPVLEDVVTADVLVMASPVYYGDVTSQMKGFMDRTYSFYVPEFHTKARPSRLAPGKKFVMITTQGQPDENMFADVFPKYHFFFQTHGFKEGYSIRGCGLARPDDVMNRQEILAKAEELAGVLVG</sequence>
<accession>A0A4U8YPX6</accession>
<name>A0A4U8YPX6_9BACT</name>
<keyword evidence="2" id="KW-0288">FMN</keyword>
<evidence type="ECO:0000256" key="1">
    <source>
        <dbReference type="ARBA" id="ARBA00022630"/>
    </source>
</evidence>
<dbReference type="PANTHER" id="PTHR43278:SF2">
    <property type="entry name" value="IRON-SULFUR FLAVOPROTEIN"/>
    <property type="match status" value="1"/>
</dbReference>
<dbReference type="Proteomes" id="UP000507962">
    <property type="component" value="Unassembled WGS sequence"/>
</dbReference>
<proteinExistence type="predicted"/>
<gene>
    <name evidence="4" type="ORF">MSL71_39680</name>
</gene>
<keyword evidence="1" id="KW-0285">Flavoprotein</keyword>
<dbReference type="Pfam" id="PF02525">
    <property type="entry name" value="Flavodoxin_2"/>
    <property type="match status" value="1"/>
</dbReference>
<dbReference type="RefSeq" id="WP_180143841.1">
    <property type="nucleotide sequence ID" value="NZ_CAADHO010000008.1"/>
</dbReference>
<dbReference type="PANTHER" id="PTHR43278">
    <property type="entry name" value="NAD(P)H-DEPENDENT FMN-CONTAINING OXIDOREDUCTASE YWQN-RELATED"/>
    <property type="match status" value="1"/>
</dbReference>
<dbReference type="SUPFAM" id="SSF52218">
    <property type="entry name" value="Flavoproteins"/>
    <property type="match status" value="1"/>
</dbReference>
<feature type="domain" description="Flavodoxin-like fold" evidence="3">
    <location>
        <begin position="1"/>
        <end position="183"/>
    </location>
</feature>
<evidence type="ECO:0000256" key="2">
    <source>
        <dbReference type="ARBA" id="ARBA00022643"/>
    </source>
</evidence>
<dbReference type="Gene3D" id="3.40.50.360">
    <property type="match status" value="1"/>
</dbReference>
<protein>
    <submittedName>
        <fullName evidence="4">Nadph-dependent fmn reductase-like</fullName>
    </submittedName>
</protein>